<proteinExistence type="predicted"/>
<dbReference type="EMBL" id="GL348717">
    <property type="protein sequence ID" value="EFH52083.1"/>
    <property type="molecule type" value="Genomic_DNA"/>
</dbReference>
<organism evidence="3">
    <name type="scientific">Arabidopsis lyrata subsp. lyrata</name>
    <name type="common">Lyre-leaved rock-cress</name>
    <dbReference type="NCBI Taxonomy" id="81972"/>
    <lineage>
        <taxon>Eukaryota</taxon>
        <taxon>Viridiplantae</taxon>
        <taxon>Streptophyta</taxon>
        <taxon>Embryophyta</taxon>
        <taxon>Tracheophyta</taxon>
        <taxon>Spermatophyta</taxon>
        <taxon>Magnoliopsida</taxon>
        <taxon>eudicotyledons</taxon>
        <taxon>Gunneridae</taxon>
        <taxon>Pentapetalae</taxon>
        <taxon>rosids</taxon>
        <taxon>malvids</taxon>
        <taxon>Brassicales</taxon>
        <taxon>Brassicaceae</taxon>
        <taxon>Camelineae</taxon>
        <taxon>Arabidopsis</taxon>
    </lineage>
</organism>
<dbReference type="HOGENOM" id="CLU_027176_8_1_1"/>
<dbReference type="SMART" id="SM00256">
    <property type="entry name" value="FBOX"/>
    <property type="match status" value="1"/>
</dbReference>
<dbReference type="Gramene" id="fgenesh1_pm.C_scaffold_5000875">
    <property type="protein sequence ID" value="fgenesh1_pm.C_scaffold_5000875"/>
    <property type="gene ID" value="fgenesh1_pm.C_scaffold_5000875"/>
</dbReference>
<dbReference type="Gene3D" id="1.20.1280.50">
    <property type="match status" value="1"/>
</dbReference>
<evidence type="ECO:0000313" key="2">
    <source>
        <dbReference type="EMBL" id="EFH52083.1"/>
    </source>
</evidence>
<dbReference type="InterPro" id="IPR017451">
    <property type="entry name" value="F-box-assoc_interact_dom"/>
</dbReference>
<dbReference type="PROSITE" id="PS50181">
    <property type="entry name" value="FBOX"/>
    <property type="match status" value="1"/>
</dbReference>
<protein>
    <recommendedName>
        <fullName evidence="1">F-box domain-containing protein</fullName>
    </recommendedName>
</protein>
<dbReference type="PANTHER" id="PTHR31111:SF94">
    <property type="entry name" value="E3 UBIQUITIN-PROTEIN LIGASE SGIP1"/>
    <property type="match status" value="1"/>
</dbReference>
<feature type="domain" description="F-box" evidence="1">
    <location>
        <begin position="28"/>
        <end position="77"/>
    </location>
</feature>
<accession>D7LN97</accession>
<dbReference type="Pfam" id="PF08268">
    <property type="entry name" value="FBA_3"/>
    <property type="match status" value="1"/>
</dbReference>
<evidence type="ECO:0000313" key="3">
    <source>
        <dbReference type="Proteomes" id="UP000008694"/>
    </source>
</evidence>
<keyword evidence="3" id="KW-1185">Reference proteome</keyword>
<dbReference type="Pfam" id="PF00646">
    <property type="entry name" value="F-box"/>
    <property type="match status" value="1"/>
</dbReference>
<reference evidence="3" key="1">
    <citation type="journal article" date="2011" name="Nat. Genet.">
        <title>The Arabidopsis lyrata genome sequence and the basis of rapid genome size change.</title>
        <authorList>
            <person name="Hu T.T."/>
            <person name="Pattyn P."/>
            <person name="Bakker E.G."/>
            <person name="Cao J."/>
            <person name="Cheng J.-F."/>
            <person name="Clark R.M."/>
            <person name="Fahlgren N."/>
            <person name="Fawcett J.A."/>
            <person name="Grimwood J."/>
            <person name="Gundlach H."/>
            <person name="Haberer G."/>
            <person name="Hollister J.D."/>
            <person name="Ossowski S."/>
            <person name="Ottilar R.P."/>
            <person name="Salamov A.A."/>
            <person name="Schneeberger K."/>
            <person name="Spannagl M."/>
            <person name="Wang X."/>
            <person name="Yang L."/>
            <person name="Nasrallah M.E."/>
            <person name="Bergelson J."/>
            <person name="Carrington J.C."/>
            <person name="Gaut B.S."/>
            <person name="Schmutz J."/>
            <person name="Mayer K.F.X."/>
            <person name="Van de Peer Y."/>
            <person name="Grigoriev I.V."/>
            <person name="Nordborg M."/>
            <person name="Weigel D."/>
            <person name="Guo Y.-L."/>
        </authorList>
    </citation>
    <scope>NUCLEOTIDE SEQUENCE [LARGE SCALE GENOMIC DNA]</scope>
    <source>
        <strain evidence="3">cv. MN47</strain>
    </source>
</reference>
<dbReference type="AlphaFoldDB" id="D7LN97"/>
<dbReference type="Proteomes" id="UP000008694">
    <property type="component" value="Unassembled WGS sequence"/>
</dbReference>
<dbReference type="InterPro" id="IPR001810">
    <property type="entry name" value="F-box_dom"/>
</dbReference>
<gene>
    <name evidence="2" type="ORF">ARALYDRAFT_323331</name>
</gene>
<evidence type="ECO:0000259" key="1">
    <source>
        <dbReference type="PROSITE" id="PS50181"/>
    </source>
</evidence>
<dbReference type="NCBIfam" id="TIGR01640">
    <property type="entry name" value="F_box_assoc_1"/>
    <property type="match status" value="1"/>
</dbReference>
<dbReference type="PANTHER" id="PTHR31111">
    <property type="entry name" value="BNAA05G37150D PROTEIN-RELATED"/>
    <property type="match status" value="1"/>
</dbReference>
<dbReference type="InterPro" id="IPR036047">
    <property type="entry name" value="F-box-like_dom_sf"/>
</dbReference>
<sequence>MFGILGFSAAMGKRQKQQVTGRPSNSPRENSKEVPIDLLIDIFTRLPVEDVARCRCVSKLWSSILRRRDFTQLFLKISSTRPRILFTFLYNGRRIFYSIPQDLDPDRNNYSSPIIPYYQMHFPKDPDRNNYSSRISAYYQMHFPKDLGSSDQVCPPILGLICCKSKKPMICNPSTGESKYISLPSAKTKRMLTVNTSFVYDPIDKLFKVLCMSDDCVSRVSTLGTEEATWRTVECLIPHLPLRKEMFMDGVLYYLALRLDHETSTPYMVVAFDVRLERFKCLPVNRSYINIACSALIKYQGKLAVVWLDGNAIQQHQQLELCVLNDGDEVAWSGIIYELPYFWYNLAADTYVYIVGTTTAGEIVMATSHPREPFYIIYFSTVTHTMIRVEIEFGIVALKPHCSMISTILNHVEDVELMD</sequence>
<dbReference type="SUPFAM" id="SSF81383">
    <property type="entry name" value="F-box domain"/>
    <property type="match status" value="1"/>
</dbReference>
<dbReference type="InterPro" id="IPR013187">
    <property type="entry name" value="F-box-assoc_dom_typ3"/>
</dbReference>
<name>D7LN97_ARALL</name>